<accession>A0A3B0WFN3</accession>
<dbReference type="InterPro" id="IPR016776">
    <property type="entry name" value="ApeP-like_dehydratase"/>
</dbReference>
<protein>
    <recommendedName>
        <fullName evidence="2">3-hydroxyacyl-[acyl-carrier-protein] dehydratase</fullName>
    </recommendedName>
</protein>
<dbReference type="AlphaFoldDB" id="A0A3B0WFN3"/>
<dbReference type="EMBL" id="UOFC01000287">
    <property type="protein sequence ID" value="VAW49507.1"/>
    <property type="molecule type" value="Genomic_DNA"/>
</dbReference>
<proteinExistence type="predicted"/>
<reference evidence="1" key="1">
    <citation type="submission" date="2018-06" db="EMBL/GenBank/DDBJ databases">
        <authorList>
            <person name="Zhirakovskaya E."/>
        </authorList>
    </citation>
    <scope>NUCLEOTIDE SEQUENCE</scope>
</reference>
<evidence type="ECO:0008006" key="2">
    <source>
        <dbReference type="Google" id="ProtNLM"/>
    </source>
</evidence>
<dbReference type="SUPFAM" id="SSF54637">
    <property type="entry name" value="Thioesterase/thiol ester dehydrase-isomerase"/>
    <property type="match status" value="1"/>
</dbReference>
<name>A0A3B0WFN3_9ZZZZ</name>
<gene>
    <name evidence="1" type="ORF">MNBD_GAMMA03-1921</name>
</gene>
<sequence>MKQVNLSKEDIESLIPHSEGMCLLESVTAYSEEEIVCQTQSHLLDDNPLKIKGRLSKMHLIEYGAQAIAVHGGLIEKEKNKGQIGGAKIGYIAMVKSVVWGVFNPLTEKLMVRAKVIVLDDMMKRYRFSVIDSEQQEVCSGSVLVVIQKK</sequence>
<dbReference type="Gene3D" id="3.10.129.10">
    <property type="entry name" value="Hotdog Thioesterase"/>
    <property type="match status" value="1"/>
</dbReference>
<organism evidence="1">
    <name type="scientific">hydrothermal vent metagenome</name>
    <dbReference type="NCBI Taxonomy" id="652676"/>
    <lineage>
        <taxon>unclassified sequences</taxon>
        <taxon>metagenomes</taxon>
        <taxon>ecological metagenomes</taxon>
    </lineage>
</organism>
<dbReference type="Pfam" id="PF22817">
    <property type="entry name" value="ApeP-like"/>
    <property type="match status" value="1"/>
</dbReference>
<dbReference type="InterPro" id="IPR029069">
    <property type="entry name" value="HotDog_dom_sf"/>
</dbReference>
<evidence type="ECO:0000313" key="1">
    <source>
        <dbReference type="EMBL" id="VAW49507.1"/>
    </source>
</evidence>